<keyword evidence="3" id="KW-1185">Reference proteome</keyword>
<dbReference type="Proteomes" id="UP001152649">
    <property type="component" value="Unassembled WGS sequence"/>
</dbReference>
<dbReference type="InterPro" id="IPR036928">
    <property type="entry name" value="AS_sf"/>
</dbReference>
<evidence type="ECO:0000259" key="1">
    <source>
        <dbReference type="Pfam" id="PF01425"/>
    </source>
</evidence>
<dbReference type="Pfam" id="PF01425">
    <property type="entry name" value="Amidase"/>
    <property type="match status" value="2"/>
</dbReference>
<reference evidence="2" key="1">
    <citation type="submission" date="2021-07" db="EMBL/GenBank/DDBJ databases">
        <authorList>
            <person name="Branca A.L. A."/>
        </authorList>
    </citation>
    <scope>NUCLEOTIDE SEQUENCE</scope>
</reference>
<gene>
    <name evidence="2" type="ORF">PSALAMII_LOCUS6384</name>
</gene>
<dbReference type="PANTHER" id="PTHR42678:SF34">
    <property type="entry name" value="OS04G0183300 PROTEIN"/>
    <property type="match status" value="1"/>
</dbReference>
<dbReference type="OrthoDB" id="4150221at2759"/>
<dbReference type="EMBL" id="CAJVPG010000277">
    <property type="protein sequence ID" value="CAG8387496.1"/>
    <property type="molecule type" value="Genomic_DNA"/>
</dbReference>
<feature type="domain" description="Amidase" evidence="1">
    <location>
        <begin position="121"/>
        <end position="297"/>
    </location>
</feature>
<dbReference type="Gene3D" id="3.90.1300.10">
    <property type="entry name" value="Amidase signature (AS) domain"/>
    <property type="match status" value="1"/>
</dbReference>
<comment type="caution">
    <text evidence="2">The sequence shown here is derived from an EMBL/GenBank/DDBJ whole genome shotgun (WGS) entry which is preliminary data.</text>
</comment>
<dbReference type="PANTHER" id="PTHR42678">
    <property type="entry name" value="AMIDASE"/>
    <property type="match status" value="1"/>
</dbReference>
<proteinExistence type="predicted"/>
<dbReference type="SUPFAM" id="SSF75304">
    <property type="entry name" value="Amidase signature (AS) enzymes"/>
    <property type="match status" value="1"/>
</dbReference>
<evidence type="ECO:0000313" key="2">
    <source>
        <dbReference type="EMBL" id="CAG8387496.1"/>
    </source>
</evidence>
<feature type="domain" description="Amidase" evidence="1">
    <location>
        <begin position="11"/>
        <end position="102"/>
    </location>
</feature>
<evidence type="ECO:0000313" key="3">
    <source>
        <dbReference type="Proteomes" id="UP001152649"/>
    </source>
</evidence>
<protein>
    <recommendedName>
        <fullName evidence="1">Amidase domain-containing protein</fullName>
    </recommendedName>
</protein>
<dbReference type="InterPro" id="IPR023631">
    <property type="entry name" value="Amidase_dom"/>
</dbReference>
<dbReference type="AlphaFoldDB" id="A0A9W4JDQ1"/>
<organism evidence="2 3">
    <name type="scientific">Penicillium salamii</name>
    <dbReference type="NCBI Taxonomy" id="1612424"/>
    <lineage>
        <taxon>Eukaryota</taxon>
        <taxon>Fungi</taxon>
        <taxon>Dikarya</taxon>
        <taxon>Ascomycota</taxon>
        <taxon>Pezizomycotina</taxon>
        <taxon>Eurotiomycetes</taxon>
        <taxon>Eurotiomycetidae</taxon>
        <taxon>Eurotiales</taxon>
        <taxon>Aspergillaceae</taxon>
        <taxon>Penicillium</taxon>
    </lineage>
</organism>
<accession>A0A9W4JDQ1</accession>
<sequence>MMKNCLLISKLSAGCKALQGAKPSFEATVIAKLRNQGAILLGKTALTQWANYRSPRTAPNGWSSANGQCTAPFADYQDPSGSSSGSAVAVSLGLCAFSIGTEASIPLHKLLINADHVTIQTEGSITNPAQRAAVVGLKPTAGLVSRHGVYSISEYQDSVGIHGRTVDDCAISLSHMAGVDPLDHFTMVDSFNNQDAQRPKEGTEFSSNLNCCSMDGVRIAVPSVLLDTDKIRRDATNEAIDVMRGLGATVIEDAHFSHWETDEERAADEEWSLAFRVQLRDNMAKFLNSFDSKEVDMQTLGDVINYTVNTPEERVKEYGIEEWLAAEHTGQACDRDSQAYITSLSRRLEMGAQAQELLDRYNCNIYLSSSSRWQPGMAGGYPSISVPIGVFPPDTPIQSRPRTGLVKIGPGIT</sequence>
<name>A0A9W4JDQ1_9EURO</name>